<dbReference type="Proteomes" id="UP001054837">
    <property type="component" value="Unassembled WGS sequence"/>
</dbReference>
<gene>
    <name evidence="1" type="ORF">CDAR_286091</name>
</gene>
<comment type="caution">
    <text evidence="1">The sequence shown here is derived from an EMBL/GenBank/DDBJ whole genome shotgun (WGS) entry which is preliminary data.</text>
</comment>
<evidence type="ECO:0000313" key="2">
    <source>
        <dbReference type="Proteomes" id="UP001054837"/>
    </source>
</evidence>
<organism evidence="1 2">
    <name type="scientific">Caerostris darwini</name>
    <dbReference type="NCBI Taxonomy" id="1538125"/>
    <lineage>
        <taxon>Eukaryota</taxon>
        <taxon>Metazoa</taxon>
        <taxon>Ecdysozoa</taxon>
        <taxon>Arthropoda</taxon>
        <taxon>Chelicerata</taxon>
        <taxon>Arachnida</taxon>
        <taxon>Araneae</taxon>
        <taxon>Araneomorphae</taxon>
        <taxon>Entelegynae</taxon>
        <taxon>Araneoidea</taxon>
        <taxon>Araneidae</taxon>
        <taxon>Caerostris</taxon>
    </lineage>
</organism>
<reference evidence="1 2" key="1">
    <citation type="submission" date="2021-06" db="EMBL/GenBank/DDBJ databases">
        <title>Caerostris darwini draft genome.</title>
        <authorList>
            <person name="Kono N."/>
            <person name="Arakawa K."/>
        </authorList>
    </citation>
    <scope>NUCLEOTIDE SEQUENCE [LARGE SCALE GENOMIC DNA]</scope>
</reference>
<keyword evidence="2" id="KW-1185">Reference proteome</keyword>
<protein>
    <submittedName>
        <fullName evidence="1">Uncharacterized protein</fullName>
    </submittedName>
</protein>
<proteinExistence type="predicted"/>
<sequence length="79" mass="9106">MSKNTEDARNCSKDLVKLCFGSSHFSILMETWLKRISTMLTETRCLKEVFFCEESFPFCADCIVIKSDPNQMNATLIEK</sequence>
<dbReference type="AlphaFoldDB" id="A0AAV4N536"/>
<evidence type="ECO:0000313" key="1">
    <source>
        <dbReference type="EMBL" id="GIX78950.1"/>
    </source>
</evidence>
<accession>A0AAV4N536</accession>
<dbReference type="EMBL" id="BPLQ01001140">
    <property type="protein sequence ID" value="GIX78950.1"/>
    <property type="molecule type" value="Genomic_DNA"/>
</dbReference>
<name>A0AAV4N536_9ARAC</name>